<proteinExistence type="predicted"/>
<name>A0ACC0RY17_POPTR</name>
<protein>
    <submittedName>
        <fullName evidence="1">Uncharacterized protein</fullName>
    </submittedName>
</protein>
<evidence type="ECO:0000313" key="2">
    <source>
        <dbReference type="Proteomes" id="UP000006729"/>
    </source>
</evidence>
<comment type="caution">
    <text evidence="1">The sequence shown here is derived from an EMBL/GenBank/DDBJ whole genome shotgun (WGS) entry which is preliminary data.</text>
</comment>
<accession>A0ACC0RY17</accession>
<keyword evidence="2" id="KW-1185">Reference proteome</keyword>
<dbReference type="Proteomes" id="UP000006729">
    <property type="component" value="Chromosome 14"/>
</dbReference>
<dbReference type="EMBL" id="CM009303">
    <property type="protein sequence ID" value="KAI9381994.1"/>
    <property type="molecule type" value="Genomic_DNA"/>
</dbReference>
<sequence>MWSRNIIYNRGEEAYYIEMRKQRDSGYPVGRLGKSSQRTRKRKGQGRQNFGCHCDANLCRCEESLQGFIFSTPCHAVFAFLNPLLIGVIQVKFQGTAQSPFQTSLPSMWAFLLATIIYCFAFAANMRFKCTWYSRLSGHVAFFAGSFSSISLVSVLLPALLGRLIFAVWIILPIVVARNFVQFIYLWIYQRIMTLIFKILGFWYRFLDDMSVARNFVQFICMWIYQRIMTLIFKILGFWYRFLDDMSVARNLVQFICLWIYQRIVTLIFKILGFWYWFLDDMSIEEQAEYPVENLEIIIAN</sequence>
<organism evidence="1 2">
    <name type="scientific">Populus trichocarpa</name>
    <name type="common">Western balsam poplar</name>
    <name type="synonym">Populus balsamifera subsp. trichocarpa</name>
    <dbReference type="NCBI Taxonomy" id="3694"/>
    <lineage>
        <taxon>Eukaryota</taxon>
        <taxon>Viridiplantae</taxon>
        <taxon>Streptophyta</taxon>
        <taxon>Embryophyta</taxon>
        <taxon>Tracheophyta</taxon>
        <taxon>Spermatophyta</taxon>
        <taxon>Magnoliopsida</taxon>
        <taxon>eudicotyledons</taxon>
        <taxon>Gunneridae</taxon>
        <taxon>Pentapetalae</taxon>
        <taxon>rosids</taxon>
        <taxon>fabids</taxon>
        <taxon>Malpighiales</taxon>
        <taxon>Salicaceae</taxon>
        <taxon>Saliceae</taxon>
        <taxon>Populus</taxon>
    </lineage>
</organism>
<evidence type="ECO:0000313" key="1">
    <source>
        <dbReference type="EMBL" id="KAI9381994.1"/>
    </source>
</evidence>
<gene>
    <name evidence="1" type="ORF">POPTR_014G061133v4</name>
</gene>
<reference evidence="1 2" key="1">
    <citation type="journal article" date="2006" name="Science">
        <title>The genome of black cottonwood, Populus trichocarpa (Torr. &amp; Gray).</title>
        <authorList>
            <person name="Tuskan G.A."/>
            <person name="Difazio S."/>
            <person name="Jansson S."/>
            <person name="Bohlmann J."/>
            <person name="Grigoriev I."/>
            <person name="Hellsten U."/>
            <person name="Putnam N."/>
            <person name="Ralph S."/>
            <person name="Rombauts S."/>
            <person name="Salamov A."/>
            <person name="Schein J."/>
            <person name="Sterck L."/>
            <person name="Aerts A."/>
            <person name="Bhalerao R.R."/>
            <person name="Bhalerao R.P."/>
            <person name="Blaudez D."/>
            <person name="Boerjan W."/>
            <person name="Brun A."/>
            <person name="Brunner A."/>
            <person name="Busov V."/>
            <person name="Campbell M."/>
            <person name="Carlson J."/>
            <person name="Chalot M."/>
            <person name="Chapman J."/>
            <person name="Chen G.L."/>
            <person name="Cooper D."/>
            <person name="Coutinho P.M."/>
            <person name="Couturier J."/>
            <person name="Covert S."/>
            <person name="Cronk Q."/>
            <person name="Cunningham R."/>
            <person name="Davis J."/>
            <person name="Degroeve S."/>
            <person name="Dejardin A."/>
            <person name="Depamphilis C."/>
            <person name="Detter J."/>
            <person name="Dirks B."/>
            <person name="Dubchak I."/>
            <person name="Duplessis S."/>
            <person name="Ehlting J."/>
            <person name="Ellis B."/>
            <person name="Gendler K."/>
            <person name="Goodstein D."/>
            <person name="Gribskov M."/>
            <person name="Grimwood J."/>
            <person name="Groover A."/>
            <person name="Gunter L."/>
            <person name="Hamberger B."/>
            <person name="Heinze B."/>
            <person name="Helariutta Y."/>
            <person name="Henrissat B."/>
            <person name="Holligan D."/>
            <person name="Holt R."/>
            <person name="Huang W."/>
            <person name="Islam-Faridi N."/>
            <person name="Jones S."/>
            <person name="Jones-Rhoades M."/>
            <person name="Jorgensen R."/>
            <person name="Joshi C."/>
            <person name="Kangasjarvi J."/>
            <person name="Karlsson J."/>
            <person name="Kelleher C."/>
            <person name="Kirkpatrick R."/>
            <person name="Kirst M."/>
            <person name="Kohler A."/>
            <person name="Kalluri U."/>
            <person name="Larimer F."/>
            <person name="Leebens-Mack J."/>
            <person name="Leple J.C."/>
            <person name="Locascio P."/>
            <person name="Lou Y."/>
            <person name="Lucas S."/>
            <person name="Martin F."/>
            <person name="Montanini B."/>
            <person name="Napoli C."/>
            <person name="Nelson D.R."/>
            <person name="Nelson C."/>
            <person name="Nieminen K."/>
            <person name="Nilsson O."/>
            <person name="Pereda V."/>
            <person name="Peter G."/>
            <person name="Philippe R."/>
            <person name="Pilate G."/>
            <person name="Poliakov A."/>
            <person name="Razumovskaya J."/>
            <person name="Richardson P."/>
            <person name="Rinaldi C."/>
            <person name="Ritland K."/>
            <person name="Rouze P."/>
            <person name="Ryaboy D."/>
            <person name="Schmutz J."/>
            <person name="Schrader J."/>
            <person name="Segerman B."/>
            <person name="Shin H."/>
            <person name="Siddiqui A."/>
            <person name="Sterky F."/>
            <person name="Terry A."/>
            <person name="Tsai C.J."/>
            <person name="Uberbacher E."/>
            <person name="Unneberg P."/>
            <person name="Vahala J."/>
            <person name="Wall K."/>
            <person name="Wessler S."/>
            <person name="Yang G."/>
            <person name="Yin T."/>
            <person name="Douglas C."/>
            <person name="Marra M."/>
            <person name="Sandberg G."/>
            <person name="Van de Peer Y."/>
            <person name="Rokhsar D."/>
        </authorList>
    </citation>
    <scope>NUCLEOTIDE SEQUENCE [LARGE SCALE GENOMIC DNA]</scope>
    <source>
        <strain evidence="2">cv. Nisqually</strain>
    </source>
</reference>